<name>A0A1E4T6V7_9ASCO</name>
<keyword evidence="6" id="KW-1185">Reference proteome</keyword>
<organism evidence="5 6">
    <name type="scientific">[Candida] arabinofermentans NRRL YB-2248</name>
    <dbReference type="NCBI Taxonomy" id="983967"/>
    <lineage>
        <taxon>Eukaryota</taxon>
        <taxon>Fungi</taxon>
        <taxon>Dikarya</taxon>
        <taxon>Ascomycota</taxon>
        <taxon>Saccharomycotina</taxon>
        <taxon>Pichiomycetes</taxon>
        <taxon>Pichiales</taxon>
        <taxon>Pichiaceae</taxon>
        <taxon>Ogataea</taxon>
        <taxon>Ogataea/Candida clade</taxon>
    </lineage>
</organism>
<dbReference type="STRING" id="983967.A0A1E4T6V7"/>
<dbReference type="AlphaFoldDB" id="A0A1E4T6V7"/>
<reference evidence="6" key="1">
    <citation type="submission" date="2016-04" db="EMBL/GenBank/DDBJ databases">
        <title>Comparative genomics of biotechnologically important yeasts.</title>
        <authorList>
            <consortium name="DOE Joint Genome Institute"/>
            <person name="Riley R."/>
            <person name="Haridas S."/>
            <person name="Wolfe K.H."/>
            <person name="Lopes M.R."/>
            <person name="Hittinger C.T."/>
            <person name="Goker M."/>
            <person name="Salamov A."/>
            <person name="Wisecaver J."/>
            <person name="Long T.M."/>
            <person name="Aerts A.L."/>
            <person name="Barry K."/>
            <person name="Choi C."/>
            <person name="Clum A."/>
            <person name="Coughlan A.Y."/>
            <person name="Deshpande S."/>
            <person name="Douglass A.P."/>
            <person name="Hanson S.J."/>
            <person name="Klenk H.-P."/>
            <person name="Labutti K."/>
            <person name="Lapidus A."/>
            <person name="Lindquist E."/>
            <person name="Lipzen A."/>
            <person name="Meier-Kolthoff J.P."/>
            <person name="Ohm R.A."/>
            <person name="Otillar R.P."/>
            <person name="Pangilinan J."/>
            <person name="Peng Y."/>
            <person name="Rokas A."/>
            <person name="Rosa C.A."/>
            <person name="Scheuner C."/>
            <person name="Sibirny A.A."/>
            <person name="Slot J.C."/>
            <person name="Stielow J.B."/>
            <person name="Sun H."/>
            <person name="Kurtzman C.P."/>
            <person name="Blackwell M."/>
            <person name="Grigoriev I.V."/>
            <person name="Jeffries T.W."/>
        </authorList>
    </citation>
    <scope>NUCLEOTIDE SEQUENCE [LARGE SCALE GENOMIC DNA]</scope>
    <source>
        <strain evidence="6">NRRL YB-2248</strain>
    </source>
</reference>
<dbReference type="PANTHER" id="PTHR12400">
    <property type="entry name" value="INOSITOL POLYPHOSPHATE KINASE"/>
    <property type="match status" value="1"/>
</dbReference>
<dbReference type="SUPFAM" id="SSF56104">
    <property type="entry name" value="SAICAR synthase-like"/>
    <property type="match status" value="1"/>
</dbReference>
<evidence type="ECO:0000256" key="4">
    <source>
        <dbReference type="RuleBase" id="RU363090"/>
    </source>
</evidence>
<dbReference type="PANTHER" id="PTHR12400:SF103">
    <property type="entry name" value="INOSITOL POLYPHOSPHATE MULTIKINASE"/>
    <property type="match status" value="1"/>
</dbReference>
<sequence>MNLVPLEHRAAGHDGPMQSNDGAIFAKPAVQAELDFYNNILSQYHGSGAEIDEFEEPGSRLIHWMPRFFGKLASNDPGAGDDNVYIVLDNALHGFKKPSILDIKLGSILYDETASPEKVERMKKVSNETTSGSLGFRICGMKIIKQGDFELGIDGLNEDEVLDKDQDGFITFNKFFGRKLTDSTVSKGLELFFKKNDLPSKIQDQLIETFLIRLKLLYNCMLSEEVRIISGSLFFVFENDIDRWEELQYNDHIIDIFEYLSNDGDESGDEDEDEPSKKNLSTLKFIDFAHAKMTPGESYDENLVKGIDNLINIVEKF</sequence>
<dbReference type="Proteomes" id="UP000094801">
    <property type="component" value="Unassembled WGS sequence"/>
</dbReference>
<dbReference type="GO" id="GO:0005634">
    <property type="term" value="C:nucleus"/>
    <property type="evidence" value="ECO:0007669"/>
    <property type="project" value="TreeGrafter"/>
</dbReference>
<accession>A0A1E4T6V7</accession>
<dbReference type="EC" id="2.7.-.-" evidence="4"/>
<protein>
    <recommendedName>
        <fullName evidence="4">Kinase</fullName>
        <ecNumber evidence="4">2.7.-.-</ecNumber>
    </recommendedName>
</protein>
<comment type="similarity">
    <text evidence="1 4">Belongs to the inositol phosphokinase (IPK) family.</text>
</comment>
<evidence type="ECO:0000313" key="5">
    <source>
        <dbReference type="EMBL" id="ODV87472.1"/>
    </source>
</evidence>
<evidence type="ECO:0000256" key="1">
    <source>
        <dbReference type="ARBA" id="ARBA00007374"/>
    </source>
</evidence>
<dbReference type="Pfam" id="PF03770">
    <property type="entry name" value="IPK"/>
    <property type="match status" value="1"/>
</dbReference>
<dbReference type="GO" id="GO:0008440">
    <property type="term" value="F:inositol-1,4,5-trisphosphate 3-kinase activity"/>
    <property type="evidence" value="ECO:0007669"/>
    <property type="project" value="TreeGrafter"/>
</dbReference>
<dbReference type="InterPro" id="IPR005522">
    <property type="entry name" value="IPK"/>
</dbReference>
<dbReference type="Gene3D" id="3.30.470.160">
    <property type="entry name" value="Inositol polyphosphate kinase"/>
    <property type="match status" value="1"/>
</dbReference>
<dbReference type="EMBL" id="KV453848">
    <property type="protein sequence ID" value="ODV87472.1"/>
    <property type="molecule type" value="Genomic_DNA"/>
</dbReference>
<evidence type="ECO:0000256" key="3">
    <source>
        <dbReference type="ARBA" id="ARBA00022777"/>
    </source>
</evidence>
<dbReference type="GO" id="GO:0000824">
    <property type="term" value="F:inositol-1,4,5,6-tetrakisphosphate 3-kinase activity"/>
    <property type="evidence" value="ECO:0007669"/>
    <property type="project" value="TreeGrafter"/>
</dbReference>
<proteinExistence type="inferred from homology"/>
<dbReference type="GO" id="GO:0005737">
    <property type="term" value="C:cytoplasm"/>
    <property type="evidence" value="ECO:0007669"/>
    <property type="project" value="TreeGrafter"/>
</dbReference>
<gene>
    <name evidence="5" type="ORF">CANARDRAFT_174521</name>
</gene>
<dbReference type="GO" id="GO:0032958">
    <property type="term" value="P:inositol phosphate biosynthetic process"/>
    <property type="evidence" value="ECO:0007669"/>
    <property type="project" value="InterPro"/>
</dbReference>
<evidence type="ECO:0000256" key="2">
    <source>
        <dbReference type="ARBA" id="ARBA00022679"/>
    </source>
</evidence>
<evidence type="ECO:0000313" key="6">
    <source>
        <dbReference type="Proteomes" id="UP000094801"/>
    </source>
</evidence>
<dbReference type="GO" id="GO:0046854">
    <property type="term" value="P:phosphatidylinositol phosphate biosynthetic process"/>
    <property type="evidence" value="ECO:0007669"/>
    <property type="project" value="TreeGrafter"/>
</dbReference>
<dbReference type="InterPro" id="IPR038286">
    <property type="entry name" value="IPK_sf"/>
</dbReference>
<keyword evidence="2 4" id="KW-0808">Transferase</keyword>
<dbReference type="OrthoDB" id="338650at2759"/>
<keyword evidence="3 4" id="KW-0418">Kinase</keyword>